<organism evidence="2">
    <name type="scientific">Guillardia theta (strain CCMP2712)</name>
    <name type="common">Cryptophyte</name>
    <dbReference type="NCBI Taxonomy" id="905079"/>
    <lineage>
        <taxon>Eukaryota</taxon>
        <taxon>Cryptophyceae</taxon>
        <taxon>Pyrenomonadales</taxon>
        <taxon>Geminigeraceae</taxon>
        <taxon>Guillardia</taxon>
    </lineage>
</organism>
<dbReference type="EnsemblProtists" id="EKX32031">
    <property type="protein sequence ID" value="EKX32031"/>
    <property type="gene ID" value="GUITHDRAFT_148901"/>
</dbReference>
<dbReference type="PaxDb" id="55529-EKX32031"/>
<evidence type="ECO:0000256" key="1">
    <source>
        <dbReference type="SAM" id="MobiDB-lite"/>
    </source>
</evidence>
<reference evidence="4" key="2">
    <citation type="submission" date="2012-11" db="EMBL/GenBank/DDBJ databases">
        <authorList>
            <person name="Kuo A."/>
            <person name="Curtis B.A."/>
            <person name="Tanifuji G."/>
            <person name="Burki F."/>
            <person name="Gruber A."/>
            <person name="Irimia M."/>
            <person name="Maruyama S."/>
            <person name="Arias M.C."/>
            <person name="Ball S.G."/>
            <person name="Gile G.H."/>
            <person name="Hirakawa Y."/>
            <person name="Hopkins J.F."/>
            <person name="Rensing S.A."/>
            <person name="Schmutz J."/>
            <person name="Symeonidi A."/>
            <person name="Elias M."/>
            <person name="Eveleigh R.J."/>
            <person name="Herman E.K."/>
            <person name="Klute M.J."/>
            <person name="Nakayama T."/>
            <person name="Obornik M."/>
            <person name="Reyes-Prieto A."/>
            <person name="Armbrust E.V."/>
            <person name="Aves S.J."/>
            <person name="Beiko R.G."/>
            <person name="Coutinho P."/>
            <person name="Dacks J.B."/>
            <person name="Durnford D.G."/>
            <person name="Fast N.M."/>
            <person name="Green B.R."/>
            <person name="Grisdale C."/>
            <person name="Hempe F."/>
            <person name="Henrissat B."/>
            <person name="Hoppner M.P."/>
            <person name="Ishida K.-I."/>
            <person name="Kim E."/>
            <person name="Koreny L."/>
            <person name="Kroth P.G."/>
            <person name="Liu Y."/>
            <person name="Malik S.-B."/>
            <person name="Maier U.G."/>
            <person name="McRose D."/>
            <person name="Mock T."/>
            <person name="Neilson J.A."/>
            <person name="Onodera N.T."/>
            <person name="Poole A.M."/>
            <person name="Pritham E.J."/>
            <person name="Richards T.A."/>
            <person name="Rocap G."/>
            <person name="Roy S.W."/>
            <person name="Sarai C."/>
            <person name="Schaack S."/>
            <person name="Shirato S."/>
            <person name="Slamovits C.H."/>
            <person name="Spencer D.F."/>
            <person name="Suzuki S."/>
            <person name="Worden A.Z."/>
            <person name="Zauner S."/>
            <person name="Barry K."/>
            <person name="Bell C."/>
            <person name="Bharti A.K."/>
            <person name="Crow J.A."/>
            <person name="Grimwood J."/>
            <person name="Kramer R."/>
            <person name="Lindquist E."/>
            <person name="Lucas S."/>
            <person name="Salamov A."/>
            <person name="McFadden G.I."/>
            <person name="Lane C.E."/>
            <person name="Keeling P.J."/>
            <person name="Gray M.W."/>
            <person name="Grigoriev I.V."/>
            <person name="Archibald J.M."/>
        </authorList>
    </citation>
    <scope>NUCLEOTIDE SEQUENCE</scope>
    <source>
        <strain evidence="4">CCMP2712</strain>
    </source>
</reference>
<reference evidence="2 4" key="1">
    <citation type="journal article" date="2012" name="Nature">
        <title>Algal genomes reveal evolutionary mosaicism and the fate of nucleomorphs.</title>
        <authorList>
            <consortium name="DOE Joint Genome Institute"/>
            <person name="Curtis B.A."/>
            <person name="Tanifuji G."/>
            <person name="Burki F."/>
            <person name="Gruber A."/>
            <person name="Irimia M."/>
            <person name="Maruyama S."/>
            <person name="Arias M.C."/>
            <person name="Ball S.G."/>
            <person name="Gile G.H."/>
            <person name="Hirakawa Y."/>
            <person name="Hopkins J.F."/>
            <person name="Kuo A."/>
            <person name="Rensing S.A."/>
            <person name="Schmutz J."/>
            <person name="Symeonidi A."/>
            <person name="Elias M."/>
            <person name="Eveleigh R.J."/>
            <person name="Herman E.K."/>
            <person name="Klute M.J."/>
            <person name="Nakayama T."/>
            <person name="Obornik M."/>
            <person name="Reyes-Prieto A."/>
            <person name="Armbrust E.V."/>
            <person name="Aves S.J."/>
            <person name="Beiko R.G."/>
            <person name="Coutinho P."/>
            <person name="Dacks J.B."/>
            <person name="Durnford D.G."/>
            <person name="Fast N.M."/>
            <person name="Green B.R."/>
            <person name="Grisdale C.J."/>
            <person name="Hempel F."/>
            <person name="Henrissat B."/>
            <person name="Hoppner M.P."/>
            <person name="Ishida K."/>
            <person name="Kim E."/>
            <person name="Koreny L."/>
            <person name="Kroth P.G."/>
            <person name="Liu Y."/>
            <person name="Malik S.B."/>
            <person name="Maier U.G."/>
            <person name="McRose D."/>
            <person name="Mock T."/>
            <person name="Neilson J.A."/>
            <person name="Onodera N.T."/>
            <person name="Poole A.M."/>
            <person name="Pritham E.J."/>
            <person name="Richards T.A."/>
            <person name="Rocap G."/>
            <person name="Roy S.W."/>
            <person name="Sarai C."/>
            <person name="Schaack S."/>
            <person name="Shirato S."/>
            <person name="Slamovits C.H."/>
            <person name="Spencer D.F."/>
            <person name="Suzuki S."/>
            <person name="Worden A.Z."/>
            <person name="Zauner S."/>
            <person name="Barry K."/>
            <person name="Bell C."/>
            <person name="Bharti A.K."/>
            <person name="Crow J.A."/>
            <person name="Grimwood J."/>
            <person name="Kramer R."/>
            <person name="Lindquist E."/>
            <person name="Lucas S."/>
            <person name="Salamov A."/>
            <person name="McFadden G.I."/>
            <person name="Lane C.E."/>
            <person name="Keeling P.J."/>
            <person name="Gray M.W."/>
            <person name="Grigoriev I.V."/>
            <person name="Archibald J.M."/>
        </authorList>
    </citation>
    <scope>NUCLEOTIDE SEQUENCE</scope>
    <source>
        <strain evidence="2 4">CCMP2712</strain>
    </source>
</reference>
<evidence type="ECO:0000313" key="3">
    <source>
        <dbReference type="EnsemblProtists" id="EKX32031"/>
    </source>
</evidence>
<dbReference type="EMBL" id="JH993217">
    <property type="protein sequence ID" value="EKX32031.1"/>
    <property type="molecule type" value="Genomic_DNA"/>
</dbReference>
<evidence type="ECO:0000313" key="4">
    <source>
        <dbReference type="Proteomes" id="UP000011087"/>
    </source>
</evidence>
<dbReference type="Proteomes" id="UP000011087">
    <property type="component" value="Unassembled WGS sequence"/>
</dbReference>
<sequence>MDGGWDEGEGNGDKDDVDDEFIHSRARVRKMRIGILENKPFHKEKRLHFDGCKDCGVFRLRNPNKNKSSECSLRFFLVILKVFDNRSGIPGMPQLDMKMPEMPKFEMPRMPWDTENKGEDAGAAATSPGLELPKFEMPKMPWDAPAEENQDQGASTCILMLQQPADSLDAQPEGDQQGGLQMPKIEMPKMPWDTQQQPEEGQAEGGFAMPKFEMPSWIPGAAQGEQPKEGEAAA</sequence>
<protein>
    <submittedName>
        <fullName evidence="2 3">Uncharacterized protein</fullName>
    </submittedName>
</protein>
<dbReference type="GeneID" id="17288759"/>
<dbReference type="AlphaFoldDB" id="L1I702"/>
<keyword evidence="4" id="KW-1185">Reference proteome</keyword>
<evidence type="ECO:0000313" key="2">
    <source>
        <dbReference type="EMBL" id="EKX32031.1"/>
    </source>
</evidence>
<name>L1I702_GUITC</name>
<gene>
    <name evidence="2" type="ORF">GUITHDRAFT_148901</name>
</gene>
<dbReference type="KEGG" id="gtt:GUITHDRAFT_148901"/>
<dbReference type="RefSeq" id="XP_005819011.1">
    <property type="nucleotide sequence ID" value="XM_005818954.1"/>
</dbReference>
<reference evidence="3" key="3">
    <citation type="submission" date="2016-03" db="UniProtKB">
        <authorList>
            <consortium name="EnsemblProtists"/>
        </authorList>
    </citation>
    <scope>IDENTIFICATION</scope>
</reference>
<dbReference type="HOGENOM" id="CLU_1186922_0_0_1"/>
<proteinExistence type="predicted"/>
<feature type="region of interest" description="Disordered" evidence="1">
    <location>
        <begin position="190"/>
        <end position="234"/>
    </location>
</feature>
<accession>L1I702</accession>